<dbReference type="EMBL" id="JAYMGO010000018">
    <property type="protein sequence ID" value="KAL1256841.1"/>
    <property type="molecule type" value="Genomic_DNA"/>
</dbReference>
<evidence type="ECO:0000313" key="2">
    <source>
        <dbReference type="EMBL" id="KAL1256841.1"/>
    </source>
</evidence>
<keyword evidence="3" id="KW-1185">Reference proteome</keyword>
<organism evidence="2 3">
    <name type="scientific">Cirrhinus molitorella</name>
    <name type="common">mud carp</name>
    <dbReference type="NCBI Taxonomy" id="172907"/>
    <lineage>
        <taxon>Eukaryota</taxon>
        <taxon>Metazoa</taxon>
        <taxon>Chordata</taxon>
        <taxon>Craniata</taxon>
        <taxon>Vertebrata</taxon>
        <taxon>Euteleostomi</taxon>
        <taxon>Actinopterygii</taxon>
        <taxon>Neopterygii</taxon>
        <taxon>Teleostei</taxon>
        <taxon>Ostariophysi</taxon>
        <taxon>Cypriniformes</taxon>
        <taxon>Cyprinidae</taxon>
        <taxon>Labeoninae</taxon>
        <taxon>Labeonini</taxon>
        <taxon>Cirrhinus</taxon>
    </lineage>
</organism>
<comment type="caution">
    <text evidence="2">The sequence shown here is derived from an EMBL/GenBank/DDBJ whole genome shotgun (WGS) entry which is preliminary data.</text>
</comment>
<feature type="chain" id="PRO_5046226249" evidence="1">
    <location>
        <begin position="22"/>
        <end position="131"/>
    </location>
</feature>
<name>A0ABR3LXY8_9TELE</name>
<evidence type="ECO:0000313" key="3">
    <source>
        <dbReference type="Proteomes" id="UP001558613"/>
    </source>
</evidence>
<proteinExistence type="predicted"/>
<protein>
    <submittedName>
        <fullName evidence="2">Uncharacterized protein</fullName>
    </submittedName>
</protein>
<accession>A0ABR3LXY8</accession>
<keyword evidence="1" id="KW-0732">Signal</keyword>
<evidence type="ECO:0000256" key="1">
    <source>
        <dbReference type="SAM" id="SignalP"/>
    </source>
</evidence>
<dbReference type="Proteomes" id="UP001558613">
    <property type="component" value="Unassembled WGS sequence"/>
</dbReference>
<feature type="signal peptide" evidence="1">
    <location>
        <begin position="1"/>
        <end position="21"/>
    </location>
</feature>
<sequence>MTARALGRAKLLLVLSPVTHAATVSVLIQVHRTLRLSFKLLGQLELSAASQANAKTNLIIISSNPAHYRLPNYPINSTSWESLFATQANVCSQISRQEDSSIVQTQGFDNAEQARLVTQGGRSSPYHSLWL</sequence>
<reference evidence="2 3" key="1">
    <citation type="submission" date="2023-09" db="EMBL/GenBank/DDBJ databases">
        <authorList>
            <person name="Wang M."/>
        </authorList>
    </citation>
    <scope>NUCLEOTIDE SEQUENCE [LARGE SCALE GENOMIC DNA]</scope>
    <source>
        <strain evidence="2">GT-2023</strain>
        <tissue evidence="2">Liver</tissue>
    </source>
</reference>
<gene>
    <name evidence="2" type="ORF">QQF64_012386</name>
</gene>